<gene>
    <name evidence="3" type="ORF">GN157_01270</name>
</gene>
<feature type="signal peptide" evidence="1">
    <location>
        <begin position="1"/>
        <end position="18"/>
    </location>
</feature>
<accession>A0A6N8HCX6</accession>
<dbReference type="RefSeq" id="WP_317163492.1">
    <property type="nucleotide sequence ID" value="NZ_JAZDQD010000009.1"/>
</dbReference>
<evidence type="ECO:0000259" key="2">
    <source>
        <dbReference type="Pfam" id="PF18935"/>
    </source>
</evidence>
<protein>
    <recommendedName>
        <fullName evidence="2">DUF5683 domain-containing protein</fullName>
    </recommendedName>
</protein>
<name>A0A6N8HCX6_9FLAO</name>
<organism evidence="3 4">
    <name type="scientific">Flavobacterium rakeshii</name>
    <dbReference type="NCBI Taxonomy" id="1038845"/>
    <lineage>
        <taxon>Bacteria</taxon>
        <taxon>Pseudomonadati</taxon>
        <taxon>Bacteroidota</taxon>
        <taxon>Flavobacteriia</taxon>
        <taxon>Flavobacteriales</taxon>
        <taxon>Flavobacteriaceae</taxon>
        <taxon>Flavobacterium</taxon>
    </lineage>
</organism>
<evidence type="ECO:0000313" key="3">
    <source>
        <dbReference type="EMBL" id="MUV02328.1"/>
    </source>
</evidence>
<feature type="chain" id="PRO_5027122410" description="DUF5683 domain-containing protein" evidence="1">
    <location>
        <begin position="19"/>
        <end position="189"/>
    </location>
</feature>
<dbReference type="Pfam" id="PF18935">
    <property type="entry name" value="DUF5683"/>
    <property type="match status" value="1"/>
</dbReference>
<dbReference type="InterPro" id="IPR043738">
    <property type="entry name" value="DUF5683"/>
</dbReference>
<sequence>MKNILFIFIFLITSASFAQEKENDSLQLTMNTDVTLNKHVHQDPLAPSKAAFYSAVLPGLGQAYNKKYWKIPIVYAAIGTSLYYYSWNNKKYHEYRDAYKTLLAGGTVTGELADIGEDRLIRAQKFHQKNRDLSMLLALGFYVLNIVEANVNAHLMQFNVSDNLSLRPQLQQNQIDYKHNMGLTLSYQF</sequence>
<evidence type="ECO:0000256" key="1">
    <source>
        <dbReference type="SAM" id="SignalP"/>
    </source>
</evidence>
<evidence type="ECO:0000313" key="4">
    <source>
        <dbReference type="Proteomes" id="UP000433945"/>
    </source>
</evidence>
<reference evidence="3 4" key="1">
    <citation type="submission" date="2019-12" db="EMBL/GenBank/DDBJ databases">
        <authorList>
            <person name="Sun J.-Q."/>
        </authorList>
    </citation>
    <scope>NUCLEOTIDE SEQUENCE [LARGE SCALE GENOMIC DNA]</scope>
    <source>
        <strain evidence="3 4">JCM 17928</strain>
    </source>
</reference>
<dbReference type="Proteomes" id="UP000433945">
    <property type="component" value="Unassembled WGS sequence"/>
</dbReference>
<keyword evidence="4" id="KW-1185">Reference proteome</keyword>
<dbReference type="EMBL" id="WOWP01000005">
    <property type="protein sequence ID" value="MUV02328.1"/>
    <property type="molecule type" value="Genomic_DNA"/>
</dbReference>
<keyword evidence="1" id="KW-0732">Signal</keyword>
<feature type="domain" description="DUF5683" evidence="2">
    <location>
        <begin position="44"/>
        <end position="189"/>
    </location>
</feature>
<proteinExistence type="predicted"/>
<comment type="caution">
    <text evidence="3">The sequence shown here is derived from an EMBL/GenBank/DDBJ whole genome shotgun (WGS) entry which is preliminary data.</text>
</comment>
<dbReference type="AlphaFoldDB" id="A0A6N8HCX6"/>